<feature type="transmembrane region" description="Helical" evidence="8">
    <location>
        <begin position="45"/>
        <end position="64"/>
    </location>
</feature>
<reference evidence="9 10" key="1">
    <citation type="submission" date="2023-01" db="EMBL/GenBank/DDBJ databases">
        <title>Vibrio sp. KJ40-1 sp.nov, isolated from marine algae.</title>
        <authorList>
            <person name="Butt M."/>
            <person name="Kim J.M.J."/>
            <person name="Jeon C.O.C."/>
        </authorList>
    </citation>
    <scope>NUCLEOTIDE SEQUENCE [LARGE SCALE GENOMIC DNA]</scope>
    <source>
        <strain evidence="9 10">KJ40-1</strain>
    </source>
</reference>
<accession>A0ABT4YU86</accession>
<dbReference type="PANTHER" id="PTHR30472:SF25">
    <property type="entry name" value="ABC TRANSPORTER PERMEASE PROTEIN MJ0876-RELATED"/>
    <property type="match status" value="1"/>
</dbReference>
<evidence type="ECO:0000256" key="7">
    <source>
        <dbReference type="ARBA" id="ARBA00023136"/>
    </source>
</evidence>
<dbReference type="RefSeq" id="WP_272138577.1">
    <property type="nucleotide sequence ID" value="NZ_JAQLOI010000003.1"/>
</dbReference>
<feature type="transmembrane region" description="Helical" evidence="8">
    <location>
        <begin position="127"/>
        <end position="146"/>
    </location>
</feature>
<dbReference type="SUPFAM" id="SSF81345">
    <property type="entry name" value="ABC transporter involved in vitamin B12 uptake, BtuC"/>
    <property type="match status" value="1"/>
</dbReference>
<feature type="transmembrane region" description="Helical" evidence="8">
    <location>
        <begin position="218"/>
        <end position="248"/>
    </location>
</feature>
<keyword evidence="10" id="KW-1185">Reference proteome</keyword>
<sequence>MKRWLIVIFILSLFISMLIGPHWINPLDMSKIEHSILTELRLPRVLFSAVIGAMLGLSGSIYQLTLKNPLADSFTTGAASSSALGAVLAISLGVPVQFISVFAFVTGLTGLMMVYRMSLTGGRINPITMILAGVVMNIIASAIISFSKYYFEDSLNSIVYWLMGGIFMVTWGRLFTCVALFGLVYLYLKRNATKLNVLALDEHSAQSLGINVHQMRTLIFVMSTLLVSVAVSFSGIIGFVGLIVPHISRSLFGSDMKNNIFYSSLFGAFLLMASDTLSRVIIPGGAELPVGILTAIFGGLFFFYLLKHRREHFWNG</sequence>
<keyword evidence="6 8" id="KW-1133">Transmembrane helix</keyword>
<evidence type="ECO:0000313" key="9">
    <source>
        <dbReference type="EMBL" id="MDB1125142.1"/>
    </source>
</evidence>
<organism evidence="9 10">
    <name type="scientific">Vibrio algarum</name>
    <dbReference type="NCBI Taxonomy" id="3020714"/>
    <lineage>
        <taxon>Bacteria</taxon>
        <taxon>Pseudomonadati</taxon>
        <taxon>Pseudomonadota</taxon>
        <taxon>Gammaproteobacteria</taxon>
        <taxon>Vibrionales</taxon>
        <taxon>Vibrionaceae</taxon>
        <taxon>Vibrio</taxon>
    </lineage>
</organism>
<dbReference type="InterPro" id="IPR000522">
    <property type="entry name" value="ABC_transptr_permease_BtuC"/>
</dbReference>
<dbReference type="EMBL" id="JAQLOI010000003">
    <property type="protein sequence ID" value="MDB1125142.1"/>
    <property type="molecule type" value="Genomic_DNA"/>
</dbReference>
<proteinExistence type="inferred from homology"/>
<evidence type="ECO:0000256" key="2">
    <source>
        <dbReference type="ARBA" id="ARBA00007935"/>
    </source>
</evidence>
<keyword evidence="3" id="KW-0813">Transport</keyword>
<comment type="similarity">
    <text evidence="2">Belongs to the binding-protein-dependent transport system permease family. FecCD subfamily.</text>
</comment>
<evidence type="ECO:0000256" key="6">
    <source>
        <dbReference type="ARBA" id="ARBA00022989"/>
    </source>
</evidence>
<dbReference type="CDD" id="cd06550">
    <property type="entry name" value="TM_ABC_iron-siderophores_like"/>
    <property type="match status" value="1"/>
</dbReference>
<feature type="transmembrane region" description="Helical" evidence="8">
    <location>
        <begin position="6"/>
        <end position="24"/>
    </location>
</feature>
<keyword evidence="7 8" id="KW-0472">Membrane</keyword>
<keyword evidence="4" id="KW-1003">Cell membrane</keyword>
<evidence type="ECO:0000313" key="10">
    <source>
        <dbReference type="Proteomes" id="UP001210678"/>
    </source>
</evidence>
<feature type="transmembrane region" description="Helical" evidence="8">
    <location>
        <begin position="158"/>
        <end position="188"/>
    </location>
</feature>
<dbReference type="Pfam" id="PF01032">
    <property type="entry name" value="FecCD"/>
    <property type="match status" value="1"/>
</dbReference>
<evidence type="ECO:0000256" key="3">
    <source>
        <dbReference type="ARBA" id="ARBA00022448"/>
    </source>
</evidence>
<dbReference type="Gene3D" id="1.10.3470.10">
    <property type="entry name" value="ABC transporter involved in vitamin B12 uptake, BtuC"/>
    <property type="match status" value="1"/>
</dbReference>
<dbReference type="PANTHER" id="PTHR30472">
    <property type="entry name" value="FERRIC ENTEROBACTIN TRANSPORT SYSTEM PERMEASE PROTEIN"/>
    <property type="match status" value="1"/>
</dbReference>
<dbReference type="Proteomes" id="UP001210678">
    <property type="component" value="Unassembled WGS sequence"/>
</dbReference>
<feature type="transmembrane region" description="Helical" evidence="8">
    <location>
        <begin position="288"/>
        <end position="306"/>
    </location>
</feature>
<protein>
    <submittedName>
        <fullName evidence="9">Iron ABC transporter permease</fullName>
    </submittedName>
</protein>
<keyword evidence="5 8" id="KW-0812">Transmembrane</keyword>
<dbReference type="InterPro" id="IPR037294">
    <property type="entry name" value="ABC_BtuC-like"/>
</dbReference>
<evidence type="ECO:0000256" key="1">
    <source>
        <dbReference type="ARBA" id="ARBA00004651"/>
    </source>
</evidence>
<evidence type="ECO:0000256" key="4">
    <source>
        <dbReference type="ARBA" id="ARBA00022475"/>
    </source>
</evidence>
<gene>
    <name evidence="9" type="ORF">PGX00_16435</name>
</gene>
<evidence type="ECO:0000256" key="8">
    <source>
        <dbReference type="SAM" id="Phobius"/>
    </source>
</evidence>
<feature type="transmembrane region" description="Helical" evidence="8">
    <location>
        <begin position="84"/>
        <end position="115"/>
    </location>
</feature>
<comment type="subcellular location">
    <subcellularLocation>
        <location evidence="1">Cell membrane</location>
        <topology evidence="1">Multi-pass membrane protein</topology>
    </subcellularLocation>
</comment>
<evidence type="ECO:0000256" key="5">
    <source>
        <dbReference type="ARBA" id="ARBA00022692"/>
    </source>
</evidence>
<name>A0ABT4YU86_9VIBR</name>
<comment type="caution">
    <text evidence="9">The sequence shown here is derived from an EMBL/GenBank/DDBJ whole genome shotgun (WGS) entry which is preliminary data.</text>
</comment>